<feature type="region of interest" description="Disordered" evidence="1">
    <location>
        <begin position="1"/>
        <end position="54"/>
    </location>
</feature>
<dbReference type="EMBL" id="BMNA01000001">
    <property type="protein sequence ID" value="GGL85476.1"/>
    <property type="molecule type" value="Genomic_DNA"/>
</dbReference>
<organism evidence="2 3">
    <name type="scientific">Nakamurella endophytica</name>
    <dbReference type="NCBI Taxonomy" id="1748367"/>
    <lineage>
        <taxon>Bacteria</taxon>
        <taxon>Bacillati</taxon>
        <taxon>Actinomycetota</taxon>
        <taxon>Actinomycetes</taxon>
        <taxon>Nakamurellales</taxon>
        <taxon>Nakamurellaceae</taxon>
        <taxon>Nakamurella</taxon>
    </lineage>
</organism>
<sequence length="279" mass="27462">MGTGYVPGGLSDPAAVPVVTSGSGSGGSSSAGSTAQVAKDQAKDVAGGAAQSAQHVAAVAKDQVGQVTAEAGNQVKNLVGQAQSELSSQASSQQQRLAGGLRTVSDQLRSMAQNSQESGVATDLAHQAAGRIGDIAGWLENRDPQGVLEEVRSFARRRPGAFLAIALGAGVIAGRLARGLKEGTSSDQGQSSGYQGAQGYQAGGYPTGGYQTGGYQTGGYQTGGYQAGYPAGGYQAGAPATGYQAGYGAPSSATAPGVGTAGYPGALPDDAARSSWGSQ</sequence>
<proteinExistence type="predicted"/>
<name>A0A917SLN3_9ACTN</name>
<reference evidence="2" key="2">
    <citation type="submission" date="2020-09" db="EMBL/GenBank/DDBJ databases">
        <authorList>
            <person name="Sun Q."/>
            <person name="Zhou Y."/>
        </authorList>
    </citation>
    <scope>NUCLEOTIDE SEQUENCE</scope>
    <source>
        <strain evidence="2">CGMCC 4.7308</strain>
    </source>
</reference>
<gene>
    <name evidence="2" type="ORF">GCM10011594_01430</name>
</gene>
<evidence type="ECO:0008006" key="4">
    <source>
        <dbReference type="Google" id="ProtNLM"/>
    </source>
</evidence>
<accession>A0A917SLN3</accession>
<dbReference type="AlphaFoldDB" id="A0A917SLN3"/>
<comment type="caution">
    <text evidence="2">The sequence shown here is derived from an EMBL/GenBank/DDBJ whole genome shotgun (WGS) entry which is preliminary data.</text>
</comment>
<feature type="compositionally biased region" description="Low complexity" evidence="1">
    <location>
        <begin position="45"/>
        <end position="54"/>
    </location>
</feature>
<evidence type="ECO:0000313" key="2">
    <source>
        <dbReference type="EMBL" id="GGL85476.1"/>
    </source>
</evidence>
<evidence type="ECO:0000313" key="3">
    <source>
        <dbReference type="Proteomes" id="UP000655208"/>
    </source>
</evidence>
<dbReference type="Proteomes" id="UP000655208">
    <property type="component" value="Unassembled WGS sequence"/>
</dbReference>
<reference evidence="2" key="1">
    <citation type="journal article" date="2014" name="Int. J. Syst. Evol. Microbiol.">
        <title>Complete genome sequence of Corynebacterium casei LMG S-19264T (=DSM 44701T), isolated from a smear-ripened cheese.</title>
        <authorList>
            <consortium name="US DOE Joint Genome Institute (JGI-PGF)"/>
            <person name="Walter F."/>
            <person name="Albersmeier A."/>
            <person name="Kalinowski J."/>
            <person name="Ruckert C."/>
        </authorList>
    </citation>
    <scope>NUCLEOTIDE SEQUENCE</scope>
    <source>
        <strain evidence="2">CGMCC 4.7308</strain>
    </source>
</reference>
<feature type="region of interest" description="Disordered" evidence="1">
    <location>
        <begin position="257"/>
        <end position="279"/>
    </location>
</feature>
<protein>
    <recommendedName>
        <fullName evidence="4">DUF3618 domain-containing protein</fullName>
    </recommendedName>
</protein>
<evidence type="ECO:0000256" key="1">
    <source>
        <dbReference type="SAM" id="MobiDB-lite"/>
    </source>
</evidence>
<keyword evidence="3" id="KW-1185">Reference proteome</keyword>